<proteinExistence type="predicted"/>
<feature type="signal peptide" evidence="2">
    <location>
        <begin position="1"/>
        <end position="21"/>
    </location>
</feature>
<evidence type="ECO:0000256" key="1">
    <source>
        <dbReference type="SAM" id="MobiDB-lite"/>
    </source>
</evidence>
<evidence type="ECO:0000256" key="2">
    <source>
        <dbReference type="SAM" id="SignalP"/>
    </source>
</evidence>
<feature type="chain" id="PRO_5046233824" description="Translation initiation factor IF-2" evidence="2">
    <location>
        <begin position="22"/>
        <end position="185"/>
    </location>
</feature>
<sequence length="185" mass="19204">MRGLLTLSIVVGLGVAGQATAQSRTVSTADMPQPGVSYIAGPTVPVRRETVGTGSLPQPPHFYPGAPALPPPDDNDVPPDGGYANGGFNGGYVYGGYPPGYGYGDRGRDGDERGRPWHDHGHERHDRPQGTTATVRVPPGTRFGPPAGNARTSVAPPPPPPRHDHGGWHGGSTPPPPVTPLQNGR</sequence>
<protein>
    <recommendedName>
        <fullName evidence="5">Translation initiation factor IF-2</fullName>
    </recommendedName>
</protein>
<reference evidence="3 4" key="1">
    <citation type="journal article" date="2024" name="Curr. Microbiol.">
        <title>Luteibacter sahnii sp. nov., A Novel Yellow-Colored Xanthomonadin Pigment Producing Probiotic Bacterium from Healthy Rice Seed Microbiome.</title>
        <authorList>
            <person name="Jaiswal G."/>
            <person name="Rana R."/>
            <person name="Nayak P.K."/>
            <person name="Chouhan R."/>
            <person name="Gandhi S.G."/>
            <person name="Patel H.K."/>
            <person name="Patil P.B."/>
        </authorList>
    </citation>
    <scope>NUCLEOTIDE SEQUENCE [LARGE SCALE GENOMIC DNA]</scope>
    <source>
        <strain evidence="3 4">PPL201</strain>
    </source>
</reference>
<dbReference type="EMBL" id="JARJJS010000001">
    <property type="protein sequence ID" value="MDF4023518.1"/>
    <property type="molecule type" value="Genomic_DNA"/>
</dbReference>
<feature type="region of interest" description="Disordered" evidence="1">
    <location>
        <begin position="100"/>
        <end position="185"/>
    </location>
</feature>
<feature type="compositionally biased region" description="Basic and acidic residues" evidence="1">
    <location>
        <begin position="105"/>
        <end position="128"/>
    </location>
</feature>
<feature type="region of interest" description="Disordered" evidence="1">
    <location>
        <begin position="64"/>
        <end position="87"/>
    </location>
</feature>
<evidence type="ECO:0008006" key="5">
    <source>
        <dbReference type="Google" id="ProtNLM"/>
    </source>
</evidence>
<comment type="caution">
    <text evidence="3">The sequence shown here is derived from an EMBL/GenBank/DDBJ whole genome shotgun (WGS) entry which is preliminary data.</text>
</comment>
<evidence type="ECO:0000313" key="4">
    <source>
        <dbReference type="Proteomes" id="UP001528850"/>
    </source>
</evidence>
<gene>
    <name evidence="3" type="ORF">P3W24_00820</name>
</gene>
<organism evidence="3 4">
    <name type="scientific">Luteibacter sahnii</name>
    <dbReference type="NCBI Taxonomy" id="3021977"/>
    <lineage>
        <taxon>Bacteria</taxon>
        <taxon>Pseudomonadati</taxon>
        <taxon>Pseudomonadota</taxon>
        <taxon>Gammaproteobacteria</taxon>
        <taxon>Lysobacterales</taxon>
        <taxon>Rhodanobacteraceae</taxon>
        <taxon>Luteibacter</taxon>
    </lineage>
</organism>
<dbReference type="Proteomes" id="UP001528850">
    <property type="component" value="Unassembled WGS sequence"/>
</dbReference>
<accession>A0ABT6B6K7</accession>
<keyword evidence="4" id="KW-1185">Reference proteome</keyword>
<keyword evidence="2" id="KW-0732">Signal</keyword>
<name>A0ABT6B6K7_9GAMM</name>
<evidence type="ECO:0000313" key="3">
    <source>
        <dbReference type="EMBL" id="MDF4023518.1"/>
    </source>
</evidence>